<dbReference type="RefSeq" id="WP_097813447.1">
    <property type="nucleotide sequence ID" value="NZ_JARMVB010000035.1"/>
</dbReference>
<keyword evidence="2" id="KW-0963">Cytoplasm</keyword>
<sequence length="69" mass="7755">MGRKNGTIKSYSFNKGYGFITTEDETELFVSYRSIEGNGYPVLREGQKVSFDVETGQNGLEAVRVRVLD</sequence>
<evidence type="ECO:0000259" key="7">
    <source>
        <dbReference type="PROSITE" id="PS51857"/>
    </source>
</evidence>
<organism evidence="8 9">
    <name type="scientific">Priestia megaterium</name>
    <name type="common">Bacillus megaterium</name>
    <dbReference type="NCBI Taxonomy" id="1404"/>
    <lineage>
        <taxon>Bacteria</taxon>
        <taxon>Bacillati</taxon>
        <taxon>Bacillota</taxon>
        <taxon>Bacilli</taxon>
        <taxon>Bacillales</taxon>
        <taxon>Bacillaceae</taxon>
        <taxon>Priestia</taxon>
    </lineage>
</organism>
<dbReference type="InterPro" id="IPR012340">
    <property type="entry name" value="NA-bd_OB-fold"/>
</dbReference>
<keyword evidence="4" id="KW-0238">DNA-binding</keyword>
<evidence type="ECO:0000313" key="8">
    <source>
        <dbReference type="EMBL" id="PES29581.1"/>
    </source>
</evidence>
<gene>
    <name evidence="8" type="ORF">CN497_24585</name>
</gene>
<keyword evidence="6" id="KW-0804">Transcription</keyword>
<dbReference type="PRINTS" id="PR00050">
    <property type="entry name" value="COLDSHOCK"/>
</dbReference>
<dbReference type="PANTHER" id="PTHR46565">
    <property type="entry name" value="COLD SHOCK DOMAIN PROTEIN 2"/>
    <property type="match status" value="1"/>
</dbReference>
<dbReference type="SUPFAM" id="SSF50249">
    <property type="entry name" value="Nucleic acid-binding proteins"/>
    <property type="match status" value="1"/>
</dbReference>
<dbReference type="PROSITE" id="PS51857">
    <property type="entry name" value="CSD_2"/>
    <property type="match status" value="1"/>
</dbReference>
<dbReference type="PANTHER" id="PTHR46565:SF20">
    <property type="entry name" value="COLD SHOCK DOMAIN-CONTAINING PROTEIN 4"/>
    <property type="match status" value="1"/>
</dbReference>
<keyword evidence="5" id="KW-0010">Activator</keyword>
<dbReference type="InterPro" id="IPR012156">
    <property type="entry name" value="Cold_shock_CspA"/>
</dbReference>
<keyword evidence="3" id="KW-0805">Transcription regulation</keyword>
<accession>A0AAE5U9S7</accession>
<protein>
    <submittedName>
        <fullName evidence="8">Cold-shock protein</fullName>
    </submittedName>
</protein>
<dbReference type="Gene3D" id="2.40.50.140">
    <property type="entry name" value="Nucleic acid-binding proteins"/>
    <property type="match status" value="1"/>
</dbReference>
<evidence type="ECO:0000256" key="3">
    <source>
        <dbReference type="ARBA" id="ARBA00023015"/>
    </source>
</evidence>
<dbReference type="SMART" id="SM00357">
    <property type="entry name" value="CSP"/>
    <property type="match status" value="1"/>
</dbReference>
<dbReference type="Pfam" id="PF00313">
    <property type="entry name" value="CSD"/>
    <property type="match status" value="1"/>
</dbReference>
<evidence type="ECO:0000313" key="9">
    <source>
        <dbReference type="Proteomes" id="UP000220341"/>
    </source>
</evidence>
<feature type="domain" description="CSD" evidence="7">
    <location>
        <begin position="3"/>
        <end position="67"/>
    </location>
</feature>
<evidence type="ECO:0000256" key="4">
    <source>
        <dbReference type="ARBA" id="ARBA00023125"/>
    </source>
</evidence>
<proteinExistence type="predicted"/>
<comment type="subcellular location">
    <subcellularLocation>
        <location evidence="1">Cytoplasm</location>
    </subcellularLocation>
</comment>
<dbReference type="Proteomes" id="UP000220341">
    <property type="component" value="Unassembled WGS sequence"/>
</dbReference>
<evidence type="ECO:0000256" key="1">
    <source>
        <dbReference type="ARBA" id="ARBA00004496"/>
    </source>
</evidence>
<evidence type="ECO:0000256" key="5">
    <source>
        <dbReference type="ARBA" id="ARBA00023159"/>
    </source>
</evidence>
<name>A0AAE5U9S7_PRIMG</name>
<dbReference type="GO" id="GO:0003677">
    <property type="term" value="F:DNA binding"/>
    <property type="evidence" value="ECO:0007669"/>
    <property type="project" value="UniProtKB-KW"/>
</dbReference>
<dbReference type="GO" id="GO:0005737">
    <property type="term" value="C:cytoplasm"/>
    <property type="evidence" value="ECO:0007669"/>
    <property type="project" value="UniProtKB-SubCell"/>
</dbReference>
<evidence type="ECO:0000256" key="2">
    <source>
        <dbReference type="ARBA" id="ARBA00022490"/>
    </source>
</evidence>
<dbReference type="EMBL" id="NTYW01000081">
    <property type="protein sequence ID" value="PES29581.1"/>
    <property type="molecule type" value="Genomic_DNA"/>
</dbReference>
<dbReference type="InterPro" id="IPR002059">
    <property type="entry name" value="CSP_DNA-bd"/>
</dbReference>
<reference evidence="8 9" key="1">
    <citation type="submission" date="2017-09" db="EMBL/GenBank/DDBJ databases">
        <title>Large-scale bioinformatics analysis of Bacillus genomes uncovers conserved roles of natural products in bacterial physiology.</title>
        <authorList>
            <consortium name="Agbiome Team Llc"/>
            <person name="Bleich R.M."/>
            <person name="Kirk G.J."/>
            <person name="Santa Maria K.C."/>
            <person name="Allen S.E."/>
            <person name="Farag S."/>
            <person name="Shank E.A."/>
            <person name="Bowers A."/>
        </authorList>
    </citation>
    <scope>NUCLEOTIDE SEQUENCE [LARGE SCALE GENOMIC DNA]</scope>
    <source>
        <strain evidence="8 9">AFS003013</strain>
    </source>
</reference>
<dbReference type="AlphaFoldDB" id="A0AAE5U9S7"/>
<dbReference type="PIRSF" id="PIRSF002599">
    <property type="entry name" value="Cold_shock_A"/>
    <property type="match status" value="1"/>
</dbReference>
<comment type="caution">
    <text evidence="8">The sequence shown here is derived from an EMBL/GenBank/DDBJ whole genome shotgun (WGS) entry which is preliminary data.</text>
</comment>
<dbReference type="InterPro" id="IPR011129">
    <property type="entry name" value="CSD"/>
</dbReference>
<evidence type="ECO:0000256" key="6">
    <source>
        <dbReference type="ARBA" id="ARBA00023163"/>
    </source>
</evidence>